<dbReference type="STRING" id="83449.BON30_24170"/>
<reference evidence="2" key="1">
    <citation type="submission" date="2016-11" db="EMBL/GenBank/DDBJ databases">
        <authorList>
            <person name="Shukria A."/>
            <person name="Stevens D.C."/>
        </authorList>
    </citation>
    <scope>NUCLEOTIDE SEQUENCE [LARGE SCALE GENOMIC DNA]</scope>
    <source>
        <strain evidence="2">Cbfe23</strain>
    </source>
</reference>
<gene>
    <name evidence="1" type="ORF">BON30_24170</name>
</gene>
<name>A0A1L9B7L6_9BACT</name>
<dbReference type="EMBL" id="MPIN01000006">
    <property type="protein sequence ID" value="OJH38242.1"/>
    <property type="molecule type" value="Genomic_DNA"/>
</dbReference>
<dbReference type="Proteomes" id="UP000182229">
    <property type="component" value="Unassembled WGS sequence"/>
</dbReference>
<evidence type="ECO:0000313" key="2">
    <source>
        <dbReference type="Proteomes" id="UP000182229"/>
    </source>
</evidence>
<proteinExistence type="predicted"/>
<keyword evidence="2" id="KW-1185">Reference proteome</keyword>
<evidence type="ECO:0000313" key="1">
    <source>
        <dbReference type="EMBL" id="OJH38242.1"/>
    </source>
</evidence>
<accession>A0A1L9B7L6</accession>
<reference evidence="1 2" key="2">
    <citation type="submission" date="2016-12" db="EMBL/GenBank/DDBJ databases">
        <title>Draft Genome Sequence of Cystobacter ferrugineus Strain Cbfe23.</title>
        <authorList>
            <person name="Akbar S."/>
            <person name="Dowd S.E."/>
            <person name="Stevens D.C."/>
        </authorList>
    </citation>
    <scope>NUCLEOTIDE SEQUENCE [LARGE SCALE GENOMIC DNA]</scope>
    <source>
        <strain evidence="1 2">Cbfe23</strain>
    </source>
</reference>
<dbReference type="AlphaFoldDB" id="A0A1L9B7L6"/>
<organism evidence="1 2">
    <name type="scientific">Cystobacter ferrugineus</name>
    <dbReference type="NCBI Taxonomy" id="83449"/>
    <lineage>
        <taxon>Bacteria</taxon>
        <taxon>Pseudomonadati</taxon>
        <taxon>Myxococcota</taxon>
        <taxon>Myxococcia</taxon>
        <taxon>Myxococcales</taxon>
        <taxon>Cystobacterineae</taxon>
        <taxon>Archangiaceae</taxon>
        <taxon>Cystobacter</taxon>
    </lineage>
</organism>
<sequence>MMLHERLLSALSVTPGGLTTGAIAERVDVQATPSSLAAMEATLLLSPEVSKEGDLWKLMVKGRAAQLLAAIENYADTSGKKIFRLAAALSSLPASEFPTEEELRDVLASSNGRLVLLPNAMIKRNQ</sequence>
<protein>
    <submittedName>
        <fullName evidence="1">Uncharacterized protein</fullName>
    </submittedName>
</protein>
<dbReference type="RefSeq" id="WP_071900749.1">
    <property type="nucleotide sequence ID" value="NZ_MPIN01000006.1"/>
</dbReference>
<comment type="caution">
    <text evidence="1">The sequence shown here is derived from an EMBL/GenBank/DDBJ whole genome shotgun (WGS) entry which is preliminary data.</text>
</comment>